<sequence length="100" mass="11387">MERIVMRTLPNSKDLGSYEQQNPRPLCFSMNGKVLLRDGNGIVCYDPKDKTMRNLEFWFISDCKMNIVIHFVSLVPLNFGTCVETIVGVEEEEPSDNKSG</sequence>
<evidence type="ECO:0000313" key="1">
    <source>
        <dbReference type="EMBL" id="KAF9597417.1"/>
    </source>
</evidence>
<dbReference type="OrthoDB" id="591557at2759"/>
<dbReference type="EMBL" id="JADFTS010000007">
    <property type="protein sequence ID" value="KAF9597417.1"/>
    <property type="molecule type" value="Genomic_DNA"/>
</dbReference>
<name>A0A835HFJ0_9MAGN</name>
<dbReference type="AlphaFoldDB" id="A0A835HFJ0"/>
<accession>A0A835HFJ0</accession>
<comment type="caution">
    <text evidence="1">The sequence shown here is derived from an EMBL/GenBank/DDBJ whole genome shotgun (WGS) entry which is preliminary data.</text>
</comment>
<dbReference type="Proteomes" id="UP000631114">
    <property type="component" value="Unassembled WGS sequence"/>
</dbReference>
<proteinExistence type="predicted"/>
<protein>
    <submittedName>
        <fullName evidence="1">Uncharacterized protein</fullName>
    </submittedName>
</protein>
<keyword evidence="2" id="KW-1185">Reference proteome</keyword>
<evidence type="ECO:0000313" key="2">
    <source>
        <dbReference type="Proteomes" id="UP000631114"/>
    </source>
</evidence>
<gene>
    <name evidence="1" type="ORF">IFM89_018704</name>
</gene>
<reference evidence="1 2" key="1">
    <citation type="submission" date="2020-10" db="EMBL/GenBank/DDBJ databases">
        <title>The Coptis chinensis genome and diversification of protoberbering-type alkaloids.</title>
        <authorList>
            <person name="Wang B."/>
            <person name="Shu S."/>
            <person name="Song C."/>
            <person name="Liu Y."/>
        </authorList>
    </citation>
    <scope>NUCLEOTIDE SEQUENCE [LARGE SCALE GENOMIC DNA]</scope>
    <source>
        <strain evidence="1">HL-2020</strain>
        <tissue evidence="1">Leaf</tissue>
    </source>
</reference>
<organism evidence="1 2">
    <name type="scientific">Coptis chinensis</name>
    <dbReference type="NCBI Taxonomy" id="261450"/>
    <lineage>
        <taxon>Eukaryota</taxon>
        <taxon>Viridiplantae</taxon>
        <taxon>Streptophyta</taxon>
        <taxon>Embryophyta</taxon>
        <taxon>Tracheophyta</taxon>
        <taxon>Spermatophyta</taxon>
        <taxon>Magnoliopsida</taxon>
        <taxon>Ranunculales</taxon>
        <taxon>Ranunculaceae</taxon>
        <taxon>Coptidoideae</taxon>
        <taxon>Coptis</taxon>
    </lineage>
</organism>